<dbReference type="Gene3D" id="3.10.560.10">
    <property type="entry name" value="Outer membrane lipoprotein wza domain like"/>
    <property type="match status" value="1"/>
</dbReference>
<sequence>MPRHLMRVISALVLTMVFVVTSAPSSTAQDGYRIRPGDTLRIEVLEDSALNRDALVLPDGTISFPLAGTLRASGRTVSDLQGAIATGLASNFAAAPNVFVSVNTLAERKPVRSRRAAPPVVAAYVMGEIAKPGKLEVSPGTTILQLLAEAGGLTKFAAQKRIELRRTDPATGAVTTYLFSYTGQSNKPRIPGSTVLQSGDVVVVPERRLFE</sequence>
<dbReference type="EMBL" id="JANHAX010000002">
    <property type="protein sequence ID" value="MDQ2089665.1"/>
    <property type="molecule type" value="Genomic_DNA"/>
</dbReference>
<evidence type="ECO:0000256" key="1">
    <source>
        <dbReference type="ARBA" id="ARBA00022729"/>
    </source>
</evidence>
<accession>A0AAE3WDH0</accession>
<evidence type="ECO:0000313" key="6">
    <source>
        <dbReference type="Proteomes" id="UP001226762"/>
    </source>
</evidence>
<evidence type="ECO:0000259" key="3">
    <source>
        <dbReference type="Pfam" id="PF02563"/>
    </source>
</evidence>
<feature type="chain" id="PRO_5042083004" evidence="2">
    <location>
        <begin position="29"/>
        <end position="211"/>
    </location>
</feature>
<keyword evidence="1 2" id="KW-0732">Signal</keyword>
<comment type="caution">
    <text evidence="5">The sequence shown here is derived from an EMBL/GenBank/DDBJ whole genome shotgun (WGS) entry which is preliminary data.</text>
</comment>
<feature type="signal peptide" evidence="2">
    <location>
        <begin position="1"/>
        <end position="28"/>
    </location>
</feature>
<feature type="domain" description="Soluble ligand binding" evidence="4">
    <location>
        <begin position="124"/>
        <end position="169"/>
    </location>
</feature>
<dbReference type="InterPro" id="IPR019554">
    <property type="entry name" value="Soluble_ligand-bd"/>
</dbReference>
<dbReference type="Gene3D" id="3.30.1950.10">
    <property type="entry name" value="wza like domain"/>
    <property type="match status" value="1"/>
</dbReference>
<reference evidence="5" key="2">
    <citation type="submission" date="2023-02" db="EMBL/GenBank/DDBJ databases">
        <title>'Rhodoalgimonas zhirmunskyi' gen. nov., isolated from a red alga.</title>
        <authorList>
            <person name="Nedashkovskaya O.I."/>
            <person name="Otstavnykh N.Y."/>
            <person name="Bystritskaya E.P."/>
            <person name="Balabanova L.A."/>
            <person name="Isaeva M.P."/>
        </authorList>
    </citation>
    <scope>NUCLEOTIDE SEQUENCE</scope>
    <source>
        <strain evidence="5">KCTC 52189</strain>
    </source>
</reference>
<dbReference type="InterPro" id="IPR049712">
    <property type="entry name" value="Poly_export"/>
</dbReference>
<dbReference type="GO" id="GO:0015159">
    <property type="term" value="F:polysaccharide transmembrane transporter activity"/>
    <property type="evidence" value="ECO:0007669"/>
    <property type="project" value="InterPro"/>
</dbReference>
<evidence type="ECO:0000313" key="5">
    <source>
        <dbReference type="EMBL" id="MDQ2089665.1"/>
    </source>
</evidence>
<gene>
    <name evidence="5" type="ORF">NO357_07115</name>
</gene>
<name>A0AAE3WDH0_9RHOB</name>
<organism evidence="5 6">
    <name type="scientific">Marimonas arenosa</name>
    <dbReference type="NCBI Taxonomy" id="1795305"/>
    <lineage>
        <taxon>Bacteria</taxon>
        <taxon>Pseudomonadati</taxon>
        <taxon>Pseudomonadota</taxon>
        <taxon>Alphaproteobacteria</taxon>
        <taxon>Rhodobacterales</taxon>
        <taxon>Paracoccaceae</taxon>
        <taxon>Marimonas</taxon>
    </lineage>
</organism>
<feature type="domain" description="Polysaccharide export protein N-terminal" evidence="3">
    <location>
        <begin position="28"/>
        <end position="102"/>
    </location>
</feature>
<dbReference type="Pfam" id="PF10531">
    <property type="entry name" value="SLBB"/>
    <property type="match status" value="1"/>
</dbReference>
<dbReference type="PANTHER" id="PTHR33619:SF3">
    <property type="entry name" value="POLYSACCHARIDE EXPORT PROTEIN GFCE-RELATED"/>
    <property type="match status" value="1"/>
</dbReference>
<dbReference type="RefSeq" id="WP_306734937.1">
    <property type="nucleotide sequence ID" value="NZ_JANHAX010000002.1"/>
</dbReference>
<dbReference type="AlphaFoldDB" id="A0AAE3WDH0"/>
<evidence type="ECO:0000256" key="2">
    <source>
        <dbReference type="SAM" id="SignalP"/>
    </source>
</evidence>
<reference evidence="5" key="1">
    <citation type="submission" date="2022-07" db="EMBL/GenBank/DDBJ databases">
        <authorList>
            <person name="Otstavnykh N."/>
            <person name="Isaeva M."/>
            <person name="Bystritskaya E."/>
        </authorList>
    </citation>
    <scope>NUCLEOTIDE SEQUENCE</scope>
    <source>
        <strain evidence="5">KCTC 52189</strain>
    </source>
</reference>
<dbReference type="Proteomes" id="UP001226762">
    <property type="component" value="Unassembled WGS sequence"/>
</dbReference>
<dbReference type="PANTHER" id="PTHR33619">
    <property type="entry name" value="POLYSACCHARIDE EXPORT PROTEIN GFCE-RELATED"/>
    <property type="match status" value="1"/>
</dbReference>
<keyword evidence="6" id="KW-1185">Reference proteome</keyword>
<dbReference type="InterPro" id="IPR003715">
    <property type="entry name" value="Poly_export_N"/>
</dbReference>
<evidence type="ECO:0000259" key="4">
    <source>
        <dbReference type="Pfam" id="PF10531"/>
    </source>
</evidence>
<protein>
    <submittedName>
        <fullName evidence="5">Polysaccharide export protein</fullName>
    </submittedName>
</protein>
<proteinExistence type="predicted"/>
<dbReference type="Pfam" id="PF02563">
    <property type="entry name" value="Poly_export"/>
    <property type="match status" value="1"/>
</dbReference>